<name>A0A7X6JBV0_9HYPH</name>
<dbReference type="Proteomes" id="UP000558475">
    <property type="component" value="Unassembled WGS sequence"/>
</dbReference>
<evidence type="ECO:0000313" key="1">
    <source>
        <dbReference type="EMBL" id="NKW09361.1"/>
    </source>
</evidence>
<accession>A0A7X6JBV0</accession>
<protein>
    <submittedName>
        <fullName evidence="1">Uncharacterized protein</fullName>
    </submittedName>
</protein>
<gene>
    <name evidence="1" type="ORF">HGG76_05280</name>
</gene>
<dbReference type="AlphaFoldDB" id="A0A7X6JBV0"/>
<comment type="caution">
    <text evidence="1">The sequence shown here is derived from an EMBL/GenBank/DDBJ whole genome shotgun (WGS) entry which is preliminary data.</text>
</comment>
<sequence length="50" mass="5786">MAIFQLIEEQRQASCSGTFDNAKPVSNRHPMNKFTRPTARCYQVAWVKLD</sequence>
<evidence type="ECO:0000313" key="2">
    <source>
        <dbReference type="Proteomes" id="UP000558475"/>
    </source>
</evidence>
<reference evidence="1 2" key="1">
    <citation type="submission" date="2020-04" db="EMBL/GenBank/DDBJ databases">
        <title>Whole genome sequencing of clinical and environmental type strains of Ochrobactrum.</title>
        <authorList>
            <person name="Dharne M."/>
        </authorList>
    </citation>
    <scope>NUCLEOTIDE SEQUENCE [LARGE SCALE GENOMIC DNA]</scope>
    <source>
        <strain evidence="1 2">DSM 13340</strain>
    </source>
</reference>
<organism evidence="1 2">
    <name type="scientific">Brucella tritici</name>
    <dbReference type="NCBI Taxonomy" id="94626"/>
    <lineage>
        <taxon>Bacteria</taxon>
        <taxon>Pseudomonadati</taxon>
        <taxon>Pseudomonadota</taxon>
        <taxon>Alphaproteobacteria</taxon>
        <taxon>Hyphomicrobiales</taxon>
        <taxon>Brucellaceae</taxon>
        <taxon>Brucella/Ochrobactrum group</taxon>
        <taxon>Brucella</taxon>
    </lineage>
</organism>
<proteinExistence type="predicted"/>
<dbReference type="EMBL" id="JAAXZB010000001">
    <property type="protein sequence ID" value="NKW09361.1"/>
    <property type="molecule type" value="Genomic_DNA"/>
</dbReference>